<sequence>MSAVDFEDNQIITWLKSWMGNDYQPPLSVSDWFSDGHLQGVHVWAPPPAGALIALEEMAQAKLKRPFGIAHVFVCPRLLNFKEWRRRFNKEMDLWLIIEANSPLWPNSCCEPLVFGISFPLRTCRPWKLRRVPPVVELGRRLKKVFKNGAHMGEWDIRCKLWKDQWVFCFLFFGLSRRQWTFYERSGCACCASAKTSSNKIKFQTLSKMRYSPQHTSELLLMHSSLGLLEPWTSTWAKFDSN</sequence>
<protein>
    <submittedName>
        <fullName evidence="1">Uncharacterized protein</fullName>
    </submittedName>
</protein>
<keyword evidence="2" id="KW-1185">Reference proteome</keyword>
<evidence type="ECO:0000313" key="2">
    <source>
        <dbReference type="Proteomes" id="UP001530400"/>
    </source>
</evidence>
<reference evidence="1 2" key="1">
    <citation type="submission" date="2024-10" db="EMBL/GenBank/DDBJ databases">
        <title>Updated reference genomes for cyclostephanoid diatoms.</title>
        <authorList>
            <person name="Roberts W.R."/>
            <person name="Alverson A.J."/>
        </authorList>
    </citation>
    <scope>NUCLEOTIDE SEQUENCE [LARGE SCALE GENOMIC DNA]</scope>
    <source>
        <strain evidence="1 2">AJA010-31</strain>
    </source>
</reference>
<gene>
    <name evidence="1" type="ORF">ACHAWO_003286</name>
</gene>
<dbReference type="Proteomes" id="UP001530400">
    <property type="component" value="Unassembled WGS sequence"/>
</dbReference>
<name>A0ABD3MV86_9STRA</name>
<organism evidence="1 2">
    <name type="scientific">Cyclotella atomus</name>
    <dbReference type="NCBI Taxonomy" id="382360"/>
    <lineage>
        <taxon>Eukaryota</taxon>
        <taxon>Sar</taxon>
        <taxon>Stramenopiles</taxon>
        <taxon>Ochrophyta</taxon>
        <taxon>Bacillariophyta</taxon>
        <taxon>Coscinodiscophyceae</taxon>
        <taxon>Thalassiosirophycidae</taxon>
        <taxon>Stephanodiscales</taxon>
        <taxon>Stephanodiscaceae</taxon>
        <taxon>Cyclotella</taxon>
    </lineage>
</organism>
<proteinExistence type="predicted"/>
<dbReference type="AlphaFoldDB" id="A0ABD3MV86"/>
<dbReference type="EMBL" id="JALLPJ020001362">
    <property type="protein sequence ID" value="KAL3767607.1"/>
    <property type="molecule type" value="Genomic_DNA"/>
</dbReference>
<accession>A0ABD3MV86</accession>
<comment type="caution">
    <text evidence="1">The sequence shown here is derived from an EMBL/GenBank/DDBJ whole genome shotgun (WGS) entry which is preliminary data.</text>
</comment>
<evidence type="ECO:0000313" key="1">
    <source>
        <dbReference type="EMBL" id="KAL3767607.1"/>
    </source>
</evidence>